<dbReference type="Pfam" id="PF22067">
    <property type="entry name" value="Cep192_D3"/>
    <property type="match status" value="1"/>
</dbReference>
<dbReference type="InterPro" id="IPR013783">
    <property type="entry name" value="Ig-like_fold"/>
</dbReference>
<protein>
    <submittedName>
        <fullName evidence="4">Cilia- and flagella-associated protein 221</fullName>
    </submittedName>
</protein>
<feature type="compositionally biased region" description="Low complexity" evidence="1">
    <location>
        <begin position="30"/>
        <end position="40"/>
    </location>
</feature>
<dbReference type="KEGG" id="pmrn:116948613"/>
<feature type="domain" description="Cep192-like" evidence="2">
    <location>
        <begin position="179"/>
        <end position="251"/>
    </location>
</feature>
<dbReference type="Pfam" id="PF24771">
    <property type="entry name" value="Ig_CFAP74_1st"/>
    <property type="match status" value="1"/>
</dbReference>
<evidence type="ECO:0000313" key="3">
    <source>
        <dbReference type="Proteomes" id="UP001318040"/>
    </source>
</evidence>
<dbReference type="PANTHER" id="PTHR46500:SF1">
    <property type="entry name" value="CILIA- AND FLAGELLA-ASSOCIATED PROTEIN 221"/>
    <property type="match status" value="1"/>
</dbReference>
<gene>
    <name evidence="4" type="primary">CFAP221</name>
</gene>
<accession>A0AAJ7TRJ6</accession>
<evidence type="ECO:0000259" key="2">
    <source>
        <dbReference type="Pfam" id="PF22067"/>
    </source>
</evidence>
<dbReference type="Proteomes" id="UP001318040">
    <property type="component" value="Chromosome 34"/>
</dbReference>
<feature type="compositionally biased region" description="Basic and acidic residues" evidence="1">
    <location>
        <begin position="650"/>
        <end position="659"/>
    </location>
</feature>
<feature type="region of interest" description="Disordered" evidence="1">
    <location>
        <begin position="344"/>
        <end position="369"/>
    </location>
</feature>
<feature type="region of interest" description="Disordered" evidence="1">
    <location>
        <begin position="1"/>
        <end position="45"/>
    </location>
</feature>
<organism evidence="3 4">
    <name type="scientific">Petromyzon marinus</name>
    <name type="common">Sea lamprey</name>
    <dbReference type="NCBI Taxonomy" id="7757"/>
    <lineage>
        <taxon>Eukaryota</taxon>
        <taxon>Metazoa</taxon>
        <taxon>Chordata</taxon>
        <taxon>Craniata</taxon>
        <taxon>Vertebrata</taxon>
        <taxon>Cyclostomata</taxon>
        <taxon>Hyperoartia</taxon>
        <taxon>Petromyzontiformes</taxon>
        <taxon>Petromyzontidae</taxon>
        <taxon>Petromyzon</taxon>
    </lineage>
</organism>
<dbReference type="CTD" id="200373"/>
<feature type="region of interest" description="Disordered" evidence="1">
    <location>
        <begin position="261"/>
        <end position="322"/>
    </location>
</feature>
<keyword evidence="4" id="KW-0966">Cell projection</keyword>
<dbReference type="InterPro" id="IPR054089">
    <property type="entry name" value="Cep192-like_D3"/>
</dbReference>
<keyword evidence="4" id="KW-0969">Cilium</keyword>
<reference evidence="4" key="1">
    <citation type="submission" date="2025-08" db="UniProtKB">
        <authorList>
            <consortium name="RefSeq"/>
        </authorList>
    </citation>
    <scope>IDENTIFICATION</scope>
    <source>
        <tissue evidence="4">Sperm</tissue>
    </source>
</reference>
<dbReference type="Gene3D" id="2.60.40.10">
    <property type="entry name" value="Immunoglobulins"/>
    <property type="match status" value="2"/>
</dbReference>
<feature type="region of interest" description="Disordered" evidence="1">
    <location>
        <begin position="618"/>
        <end position="679"/>
    </location>
</feature>
<sequence length="828" mass="90667">MQTVARPYSSGELSRWRPALQPQDHPDPARPSAPRTRSPSLVGPRRLVPNHLLQTRTFRNIVKNQVVEAKPGILHFGGYELGKRHAQDVKLINISAECINMHIIPPQSKHFQVKYSKKGALVPGLSLRVCVEFCPDEWRYYYDCIRVHCQGDETLLVPIHGYPVVNVPDLPSFLNIPDTALGESREVAIPLRCSCPIDFEFQVSITQPNPAITVTPSSGLIPAHGETRLAVRFSPREFCTARATLSLLVSQFNAQPLECTVTGTSTPGTHARRVRAAKEDRSSKAVPSPTASQGPQARRTRRLGQLSSHRSGSMSGVVAGGASLGVPPRLDTVFAVSRILREQPDRSHATDLRDAERGGGGGGGGQGSRHAAEALFLQKVARFTREERANMLRWQVHLGSEPLSSREKWELAEALRVAVLEYQRSRGEHVGVLAQPSVETVLTSHRSCRLISQELPVPPGMDVLANDPWPLRQRALERLQQAARKVIVRARLMTRLARLKALPAQEDRVQPDTGHVAAKREATWSGDESEEEEERLLKISIERILPVSFKPVAVGRLFEDKASPPSQPQLLEPTEVRIPIEVPYLPLKVNLDSQQLGRYRPVSVHDAFLTYSRSALPIAPRSLPPRPQEEQQQQQQPSGYPTVGGLGKSEQAERGRETTQDPDGGPNLMSPPATLLLTPPHPSPLLFSAAPSLQARVSMLPHVDVHLDAVLPSGGMTWGPGAVARRPRTQRRAFTSRDAGRGAMDWQRFLPPGLLFFTSSSQPNSTTPSWTMLAGTTTMLLGEALVLQRALSPEDQESIGGGAPGIALTPSMVAATFVLPDSDSGPRV</sequence>
<dbReference type="RefSeq" id="XP_032821342.1">
    <property type="nucleotide sequence ID" value="XM_032965451.1"/>
</dbReference>
<feature type="compositionally biased region" description="Basic and acidic residues" evidence="1">
    <location>
        <begin position="344"/>
        <end position="357"/>
    </location>
</feature>
<keyword evidence="3" id="KW-1185">Reference proteome</keyword>
<dbReference type="GO" id="GO:0003341">
    <property type="term" value="P:cilium movement"/>
    <property type="evidence" value="ECO:0007669"/>
    <property type="project" value="InterPro"/>
</dbReference>
<keyword evidence="4" id="KW-0282">Flagellum</keyword>
<name>A0AAJ7TRJ6_PETMA</name>
<evidence type="ECO:0000313" key="4">
    <source>
        <dbReference type="RefSeq" id="XP_032821342.1"/>
    </source>
</evidence>
<dbReference type="PANTHER" id="PTHR46500">
    <property type="entry name" value="CILIA- AND FLAGELLA-ASSOCIATED PROTEIN 221"/>
    <property type="match status" value="1"/>
</dbReference>
<feature type="compositionally biased region" description="Low complexity" evidence="1">
    <location>
        <begin position="668"/>
        <end position="678"/>
    </location>
</feature>
<dbReference type="GO" id="GO:0044458">
    <property type="term" value="P:motile cilium assembly"/>
    <property type="evidence" value="ECO:0007669"/>
    <property type="project" value="TreeGrafter"/>
</dbReference>
<proteinExistence type="predicted"/>
<dbReference type="GO" id="GO:0097729">
    <property type="term" value="C:9+2 motile cilium"/>
    <property type="evidence" value="ECO:0007669"/>
    <property type="project" value="TreeGrafter"/>
</dbReference>
<feature type="compositionally biased region" description="Gly residues" evidence="1">
    <location>
        <begin position="358"/>
        <end position="367"/>
    </location>
</feature>
<evidence type="ECO:0000256" key="1">
    <source>
        <dbReference type="SAM" id="MobiDB-lite"/>
    </source>
</evidence>
<dbReference type="AlphaFoldDB" id="A0AAJ7TRJ6"/>
<dbReference type="InterPro" id="IPR029676">
    <property type="entry name" value="CFAP221"/>
</dbReference>